<accession>A0A2M4D5L9</accession>
<reference evidence="1" key="1">
    <citation type="submission" date="2018-01" db="EMBL/GenBank/DDBJ databases">
        <title>An insight into the sialome of Amazonian anophelines.</title>
        <authorList>
            <person name="Ribeiro J.M."/>
            <person name="Scarpassa V."/>
            <person name="Calvo E."/>
        </authorList>
    </citation>
    <scope>NUCLEOTIDE SEQUENCE</scope>
</reference>
<dbReference type="AlphaFoldDB" id="A0A2M4D5L9"/>
<evidence type="ECO:0000313" key="1">
    <source>
        <dbReference type="EMBL" id="MBW72845.1"/>
    </source>
</evidence>
<name>A0A2M4D5L9_ANODA</name>
<sequence length="68" mass="7707">MVPARSSYRFSSSCCCCCCLLSTDALHYCVINVIDSQKRTVCCGLNDSDPEFVQSSFVRFWCFTVILF</sequence>
<protein>
    <submittedName>
        <fullName evidence="1">Putative secreted protein</fullName>
    </submittedName>
</protein>
<proteinExistence type="predicted"/>
<dbReference type="EMBL" id="GGFL01008667">
    <property type="protein sequence ID" value="MBW72845.1"/>
    <property type="molecule type" value="Transcribed_RNA"/>
</dbReference>
<organism evidence="1">
    <name type="scientific">Anopheles darlingi</name>
    <name type="common">Mosquito</name>
    <dbReference type="NCBI Taxonomy" id="43151"/>
    <lineage>
        <taxon>Eukaryota</taxon>
        <taxon>Metazoa</taxon>
        <taxon>Ecdysozoa</taxon>
        <taxon>Arthropoda</taxon>
        <taxon>Hexapoda</taxon>
        <taxon>Insecta</taxon>
        <taxon>Pterygota</taxon>
        <taxon>Neoptera</taxon>
        <taxon>Endopterygota</taxon>
        <taxon>Diptera</taxon>
        <taxon>Nematocera</taxon>
        <taxon>Culicoidea</taxon>
        <taxon>Culicidae</taxon>
        <taxon>Anophelinae</taxon>
        <taxon>Anopheles</taxon>
    </lineage>
</organism>